<reference evidence="1 2" key="1">
    <citation type="journal article" date="2008" name="Nature">
        <title>The genome of Laccaria bicolor provides insights into mycorrhizal symbiosis.</title>
        <authorList>
            <person name="Martin F."/>
            <person name="Aerts A."/>
            <person name="Ahren D."/>
            <person name="Brun A."/>
            <person name="Danchin E.G.J."/>
            <person name="Duchaussoy F."/>
            <person name="Gibon J."/>
            <person name="Kohler A."/>
            <person name="Lindquist E."/>
            <person name="Pereda V."/>
            <person name="Salamov A."/>
            <person name="Shapiro H.J."/>
            <person name="Wuyts J."/>
            <person name="Blaudez D."/>
            <person name="Buee M."/>
            <person name="Brokstein P."/>
            <person name="Canbaeck B."/>
            <person name="Cohen D."/>
            <person name="Courty P.E."/>
            <person name="Coutinho P.M."/>
            <person name="Delaruelle C."/>
            <person name="Detter J.C."/>
            <person name="Deveau A."/>
            <person name="DiFazio S."/>
            <person name="Duplessis S."/>
            <person name="Fraissinet-Tachet L."/>
            <person name="Lucic E."/>
            <person name="Frey-Klett P."/>
            <person name="Fourrey C."/>
            <person name="Feussner I."/>
            <person name="Gay G."/>
            <person name="Grimwood J."/>
            <person name="Hoegger P.J."/>
            <person name="Jain P."/>
            <person name="Kilaru S."/>
            <person name="Labbe J."/>
            <person name="Lin Y.C."/>
            <person name="Legue V."/>
            <person name="Le Tacon F."/>
            <person name="Marmeisse R."/>
            <person name="Melayah D."/>
            <person name="Montanini B."/>
            <person name="Muratet M."/>
            <person name="Nehls U."/>
            <person name="Niculita-Hirzel H."/>
            <person name="Oudot-Le Secq M.P."/>
            <person name="Peter M."/>
            <person name="Quesneville H."/>
            <person name="Rajashekar B."/>
            <person name="Reich M."/>
            <person name="Rouhier N."/>
            <person name="Schmutz J."/>
            <person name="Yin T."/>
            <person name="Chalot M."/>
            <person name="Henrissat B."/>
            <person name="Kuees U."/>
            <person name="Lucas S."/>
            <person name="Van de Peer Y."/>
            <person name="Podila G.K."/>
            <person name="Polle A."/>
            <person name="Pukkila P.J."/>
            <person name="Richardson P.M."/>
            <person name="Rouze P."/>
            <person name="Sanders I.R."/>
            <person name="Stajich J.E."/>
            <person name="Tunlid A."/>
            <person name="Tuskan G."/>
            <person name="Grigoriev I.V."/>
        </authorList>
    </citation>
    <scope>NUCLEOTIDE SEQUENCE [LARGE SCALE GENOMIC DNA]</scope>
    <source>
        <strain evidence="2">S238N-H82 / ATCC MYA-4686</strain>
    </source>
</reference>
<organism evidence="2">
    <name type="scientific">Laccaria bicolor (strain S238N-H82 / ATCC MYA-4686)</name>
    <name type="common">Bicoloured deceiver</name>
    <name type="synonym">Laccaria laccata var. bicolor</name>
    <dbReference type="NCBI Taxonomy" id="486041"/>
    <lineage>
        <taxon>Eukaryota</taxon>
        <taxon>Fungi</taxon>
        <taxon>Dikarya</taxon>
        <taxon>Basidiomycota</taxon>
        <taxon>Agaricomycotina</taxon>
        <taxon>Agaricomycetes</taxon>
        <taxon>Agaricomycetidae</taxon>
        <taxon>Agaricales</taxon>
        <taxon>Agaricineae</taxon>
        <taxon>Hydnangiaceae</taxon>
        <taxon>Laccaria</taxon>
    </lineage>
</organism>
<proteinExistence type="predicted"/>
<accession>B0CQT8</accession>
<evidence type="ECO:0000313" key="2">
    <source>
        <dbReference type="Proteomes" id="UP000001194"/>
    </source>
</evidence>
<keyword evidence="2" id="KW-1185">Reference proteome</keyword>
<dbReference type="KEGG" id="lbc:LACBIDRAFT_300891"/>
<sequence length="54" mass="6196">MQSRLTTARVSFQARGMLNASIFSRHNVPDPQHPPPHNQRSTKMMTEELLMATF</sequence>
<dbReference type="HOGENOM" id="CLU_3050704_0_0_1"/>
<dbReference type="InParanoid" id="B0CQT8"/>
<dbReference type="AlphaFoldDB" id="B0CQT8"/>
<evidence type="ECO:0000313" key="1">
    <source>
        <dbReference type="EMBL" id="EDR15090.1"/>
    </source>
</evidence>
<dbReference type="RefSeq" id="XP_001873298.1">
    <property type="nucleotide sequence ID" value="XM_001873263.1"/>
</dbReference>
<name>B0CQT8_LACBS</name>
<protein>
    <submittedName>
        <fullName evidence="1">Predicted protein</fullName>
    </submittedName>
</protein>
<dbReference type="Proteomes" id="UP000001194">
    <property type="component" value="Unassembled WGS sequence"/>
</dbReference>
<gene>
    <name evidence="1" type="ORF">LACBIDRAFT_300891</name>
</gene>
<dbReference type="GeneID" id="6070003"/>
<dbReference type="EMBL" id="DS547091">
    <property type="protein sequence ID" value="EDR15090.1"/>
    <property type="molecule type" value="Genomic_DNA"/>
</dbReference>